<dbReference type="EMBL" id="CP000805">
    <property type="protein sequence ID" value="ACD71237.1"/>
    <property type="molecule type" value="Genomic_DNA"/>
</dbReference>
<dbReference type="InterPro" id="IPR011990">
    <property type="entry name" value="TPR-like_helical_dom_sf"/>
</dbReference>
<dbReference type="InterPro" id="IPR019734">
    <property type="entry name" value="TPR_rpt"/>
</dbReference>
<reference evidence="4 5" key="1">
    <citation type="journal article" date="2008" name="BMC Microbiol.">
        <title>Complete genome sequence of Treponema pallidum ssp. pallidum strain SS14 determined with oligonucleotide arrays.</title>
        <authorList>
            <person name="Matejkova P."/>
            <person name="Strouhal M."/>
            <person name="Smajs D."/>
            <person name="Norris S.J."/>
            <person name="Palzkill T."/>
            <person name="Petrosino J.F."/>
            <person name="Sodergren E."/>
            <person name="Norton J.E."/>
            <person name="Singh J."/>
            <person name="Richmond T.A."/>
            <person name="Molla M.N."/>
            <person name="Albert T.J."/>
            <person name="Weinstock G.M."/>
        </authorList>
    </citation>
    <scope>NUCLEOTIDE SEQUENCE [LARGE SCALE GENOMIC DNA]</scope>
    <source>
        <strain evidence="4 5">SS14</strain>
    </source>
</reference>
<evidence type="ECO:0000256" key="1">
    <source>
        <dbReference type="ARBA" id="ARBA00022737"/>
    </source>
</evidence>
<gene>
    <name evidence="4" type="ordered locus">TPASS_0820</name>
</gene>
<dbReference type="PANTHER" id="PTHR44858:SF1">
    <property type="entry name" value="UDP-N-ACETYLGLUCOSAMINE--PEPTIDE N-ACETYLGLUCOSAMINYLTRANSFERASE SPINDLY-RELATED"/>
    <property type="match status" value="1"/>
</dbReference>
<evidence type="ECO:0000313" key="4">
    <source>
        <dbReference type="EMBL" id="ACD71237.1"/>
    </source>
</evidence>
<dbReference type="AlphaFoldDB" id="A0A0H3BLE2"/>
<evidence type="ECO:0000256" key="2">
    <source>
        <dbReference type="ARBA" id="ARBA00022803"/>
    </source>
</evidence>
<dbReference type="PATRIC" id="fig|455434.6.peg.808"/>
<keyword evidence="1" id="KW-0677">Repeat</keyword>
<evidence type="ECO:0000313" key="5">
    <source>
        <dbReference type="Proteomes" id="UP000001202"/>
    </source>
</evidence>
<name>A0A0H3BLE2_TREPS</name>
<dbReference type="Proteomes" id="UP000001202">
    <property type="component" value="Chromosome"/>
</dbReference>
<feature type="repeat" description="TPR" evidence="3">
    <location>
        <begin position="212"/>
        <end position="245"/>
    </location>
</feature>
<dbReference type="InterPro" id="IPR050498">
    <property type="entry name" value="Ycf3"/>
</dbReference>
<accession>A0A0H3BLE2</accession>
<feature type="repeat" description="TPR" evidence="3">
    <location>
        <begin position="178"/>
        <end position="211"/>
    </location>
</feature>
<sequence length="256" mass="28933">MSRVRVAFHKGRALCAGAFDVSEGGAVFTRTRTVAGAFVLVWFLARGSAQEQPPAAAQAGAAEVREALSLYRNGRSMDTSGRREDAQKMYTQAVELCRSVLERDPRHADAYAVCTWSLFRLGRYADTVALCQEALKISVDHRVVETLAEALFFVGDYKGSMHAMERYIDMAPRGERISVAYFYLGEIFRLTKRFRKADIAYSTAVNFEPSNALWWYRLGLAREYAGDKGFALDAYRRALHLRPEYKEAQESIRRLS</sequence>
<dbReference type="SMART" id="SM00028">
    <property type="entry name" value="TPR"/>
    <property type="match status" value="4"/>
</dbReference>
<keyword evidence="2 3" id="KW-0802">TPR repeat</keyword>
<evidence type="ECO:0008006" key="6">
    <source>
        <dbReference type="Google" id="ProtNLM"/>
    </source>
</evidence>
<dbReference type="KEGG" id="tpp:TPASS_0820"/>
<evidence type="ECO:0000256" key="3">
    <source>
        <dbReference type="PROSITE-ProRule" id="PRU00339"/>
    </source>
</evidence>
<protein>
    <recommendedName>
        <fullName evidence="6">Tetratricopeptide repeat protein</fullName>
    </recommendedName>
</protein>
<dbReference type="Gene3D" id="1.25.40.10">
    <property type="entry name" value="Tetratricopeptide repeat domain"/>
    <property type="match status" value="2"/>
</dbReference>
<dbReference type="PANTHER" id="PTHR44858">
    <property type="entry name" value="TETRATRICOPEPTIDE REPEAT PROTEIN 6"/>
    <property type="match status" value="1"/>
</dbReference>
<dbReference type="PROSITE" id="PS50005">
    <property type="entry name" value="TPR"/>
    <property type="match status" value="2"/>
</dbReference>
<dbReference type="Pfam" id="PF14559">
    <property type="entry name" value="TPR_19"/>
    <property type="match status" value="1"/>
</dbReference>
<dbReference type="SUPFAM" id="SSF48452">
    <property type="entry name" value="TPR-like"/>
    <property type="match status" value="1"/>
</dbReference>
<proteinExistence type="predicted"/>
<organism evidence="4 5">
    <name type="scientific">Treponema pallidum subsp. pallidum (strain SS14)</name>
    <dbReference type="NCBI Taxonomy" id="455434"/>
    <lineage>
        <taxon>Bacteria</taxon>
        <taxon>Pseudomonadati</taxon>
        <taxon>Spirochaetota</taxon>
        <taxon>Spirochaetia</taxon>
        <taxon>Spirochaetales</taxon>
        <taxon>Treponemataceae</taxon>
        <taxon>Treponema</taxon>
    </lineage>
</organism>
<dbReference type="RefSeq" id="WP_012460594.1">
    <property type="nucleotide sequence ID" value="NC_010741.1"/>
</dbReference>